<dbReference type="OrthoDB" id="5800709at2"/>
<evidence type="ECO:0000259" key="2">
    <source>
        <dbReference type="Pfam" id="PF14344"/>
    </source>
</evidence>
<organism evidence="3 4">
    <name type="scientific">Blastococcus saxobsidens (strain DD2)</name>
    <dbReference type="NCBI Taxonomy" id="1146883"/>
    <lineage>
        <taxon>Bacteria</taxon>
        <taxon>Bacillati</taxon>
        <taxon>Actinomycetota</taxon>
        <taxon>Actinomycetes</taxon>
        <taxon>Geodermatophilales</taxon>
        <taxon>Geodermatophilaceae</taxon>
        <taxon>Blastococcus</taxon>
    </lineage>
</organism>
<dbReference type="eggNOG" id="ENOG502ZCRG">
    <property type="taxonomic scope" value="Bacteria"/>
</dbReference>
<dbReference type="InterPro" id="IPR025510">
    <property type="entry name" value="DUF4397"/>
</dbReference>
<dbReference type="EMBL" id="FO117623">
    <property type="protein sequence ID" value="CCG01160.1"/>
    <property type="molecule type" value="Genomic_DNA"/>
</dbReference>
<dbReference type="Proteomes" id="UP000007517">
    <property type="component" value="Chromosome"/>
</dbReference>
<evidence type="ECO:0000313" key="4">
    <source>
        <dbReference type="Proteomes" id="UP000007517"/>
    </source>
</evidence>
<name>H6RKD7_BLASD</name>
<feature type="signal peptide" evidence="1">
    <location>
        <begin position="1"/>
        <end position="30"/>
    </location>
</feature>
<reference evidence="3 4" key="1">
    <citation type="journal article" date="2012" name="J. Bacteriol.">
        <title>Genome Sequence of Blastococcus saxobsidens DD2, a Stone-Inhabiting Bacterium.</title>
        <authorList>
            <person name="Chouaia B."/>
            <person name="Crotti E."/>
            <person name="Brusetti L."/>
            <person name="Daffonchio D."/>
            <person name="Essoussi I."/>
            <person name="Nouioui I."/>
            <person name="Sbissi I."/>
            <person name="Ghodhbane-Gtari F."/>
            <person name="Gtari M."/>
            <person name="Vacherie B."/>
            <person name="Barbe V."/>
            <person name="Medigue C."/>
            <person name="Gury J."/>
            <person name="Pujic P."/>
            <person name="Normand P."/>
        </authorList>
    </citation>
    <scope>NUCLEOTIDE SEQUENCE [LARGE SCALE GENOMIC DNA]</scope>
    <source>
        <strain evidence="3 4">DD2</strain>
    </source>
</reference>
<dbReference type="RefSeq" id="WP_014374077.1">
    <property type="nucleotide sequence ID" value="NC_016943.1"/>
</dbReference>
<dbReference type="STRING" id="1146883.BLASA_0179"/>
<keyword evidence="1" id="KW-0732">Signal</keyword>
<dbReference type="AlphaFoldDB" id="H6RKD7"/>
<dbReference type="KEGG" id="bsd:BLASA_0179"/>
<sequence length="300" mass="29053">MNTTTRTFGRTAGVLGAAGALVLVASPAMADNHTATVSVLHAVPDTPVDVYANGERLIDDFQPGTLTDPLTLPAGDYDLALYPADAADASGEPLLSAMDVAVPAGANATVVAHLTEGGDPALTPFVNETGDIPAGQARLTVRHVAAAPAVDVRAGGEVVVDGLTNPNGESLTVPAGTVTADVVLAGTDTVAIGPADLSLAEGTTTIAYAWGSGDAGYELAVQTIAGQQSAPAGVPGGSGDAGYELAVQTIAGQQSAPAGVPGGSAGLADDSGLPLPVGAAALAGVALAAAGAVRLARAAR</sequence>
<dbReference type="InterPro" id="IPR006311">
    <property type="entry name" value="TAT_signal"/>
</dbReference>
<feature type="domain" description="DUF4397" evidence="2">
    <location>
        <begin position="35"/>
        <end position="153"/>
    </location>
</feature>
<dbReference type="HOGENOM" id="CLU_080657_0_0_11"/>
<reference evidence="4" key="2">
    <citation type="submission" date="2012-02" db="EMBL/GenBank/DDBJ databases">
        <title>Complete genome sequence of Blastococcus saxobsidens strain DD2.</title>
        <authorList>
            <person name="Genoscope."/>
        </authorList>
    </citation>
    <scope>NUCLEOTIDE SEQUENCE [LARGE SCALE GENOMIC DNA]</scope>
    <source>
        <strain evidence="4">DD2</strain>
    </source>
</reference>
<feature type="chain" id="PRO_5003606903" description="DUF4397 domain-containing protein" evidence="1">
    <location>
        <begin position="31"/>
        <end position="300"/>
    </location>
</feature>
<gene>
    <name evidence="3" type="ordered locus">BLASA_0179</name>
</gene>
<proteinExistence type="predicted"/>
<accession>H6RKD7</accession>
<evidence type="ECO:0000256" key="1">
    <source>
        <dbReference type="SAM" id="SignalP"/>
    </source>
</evidence>
<dbReference type="Pfam" id="PF14344">
    <property type="entry name" value="DUF4397"/>
    <property type="match status" value="1"/>
</dbReference>
<evidence type="ECO:0000313" key="3">
    <source>
        <dbReference type="EMBL" id="CCG01160.1"/>
    </source>
</evidence>
<protein>
    <recommendedName>
        <fullName evidence="2">DUF4397 domain-containing protein</fullName>
    </recommendedName>
</protein>
<dbReference type="PROSITE" id="PS51318">
    <property type="entry name" value="TAT"/>
    <property type="match status" value="1"/>
</dbReference>
<keyword evidence="4" id="KW-1185">Reference proteome</keyword>